<feature type="signal peptide" evidence="4">
    <location>
        <begin position="1"/>
        <end position="19"/>
    </location>
</feature>
<accession>A0A2W2B145</accession>
<keyword evidence="6" id="KW-1185">Reference proteome</keyword>
<sequence>MNKNYLLLFLLFLLPYCSANTGAKPTVPAGYSWQQAREVILEKGLDEISGLDYERKIHAFIAINDEKGKVYVIDTAAFRIREELPFGDKGDYEECIVTDDRWYVLRSDGHLYEMTYDGVGIKDVNKYKYEGKTTEFEAMYLDKANNRIVLIVKNAKKDHQEETAYGYAFDLASKQFVAAPVFQVRWSDVASVGKIKLKSFHPSAAAIHPITGELYVLASIEKLLVVLDKQTLKVKGVYFLDPKLCRQAEGLAFDPRGNMYISNEAADAQPNIVVFPYQSKNGRP</sequence>
<keyword evidence="3" id="KW-0472">Membrane</keyword>
<keyword evidence="2" id="KW-1003">Cell membrane</keyword>
<evidence type="ECO:0000256" key="4">
    <source>
        <dbReference type="SAM" id="SignalP"/>
    </source>
</evidence>
<dbReference type="GO" id="GO:0005886">
    <property type="term" value="C:plasma membrane"/>
    <property type="evidence" value="ECO:0007669"/>
    <property type="project" value="UniProtKB-SubCell"/>
</dbReference>
<evidence type="ECO:0000313" key="5">
    <source>
        <dbReference type="EMBL" id="PZF73718.1"/>
    </source>
</evidence>
<comment type="subcellular location">
    <subcellularLocation>
        <location evidence="1">Cell membrane</location>
    </subcellularLocation>
</comment>
<evidence type="ECO:0000313" key="6">
    <source>
        <dbReference type="Proteomes" id="UP000248745"/>
    </source>
</evidence>
<dbReference type="Pfam" id="PF06977">
    <property type="entry name" value="SdiA-regulated"/>
    <property type="match status" value="1"/>
</dbReference>
<dbReference type="SUPFAM" id="SSF101898">
    <property type="entry name" value="NHL repeat"/>
    <property type="match status" value="1"/>
</dbReference>
<reference evidence="5 6" key="1">
    <citation type="submission" date="2018-06" db="EMBL/GenBank/DDBJ databases">
        <title>Mucibacter soli gen. nov., sp. nov., a new member of the family Chitinophagaceae producing mucin.</title>
        <authorList>
            <person name="Kim M.-K."/>
            <person name="Park S."/>
            <person name="Kim T.-S."/>
            <person name="Joung Y."/>
            <person name="Han J.-H."/>
            <person name="Kim S.B."/>
        </authorList>
    </citation>
    <scope>NUCLEOTIDE SEQUENCE [LARGE SCALE GENOMIC DNA]</scope>
    <source>
        <strain evidence="5 6">R1-15</strain>
    </source>
</reference>
<keyword evidence="4" id="KW-0732">Signal</keyword>
<feature type="chain" id="PRO_5016130475" description="SdiA-regulated family protein" evidence="4">
    <location>
        <begin position="20"/>
        <end position="284"/>
    </location>
</feature>
<dbReference type="RefSeq" id="WP_110998168.1">
    <property type="nucleotide sequence ID" value="NZ_QKTW01000010.1"/>
</dbReference>
<organism evidence="5 6">
    <name type="scientific">Taibaiella soli</name>
    <dbReference type="NCBI Taxonomy" id="1649169"/>
    <lineage>
        <taxon>Bacteria</taxon>
        <taxon>Pseudomonadati</taxon>
        <taxon>Bacteroidota</taxon>
        <taxon>Chitinophagia</taxon>
        <taxon>Chitinophagales</taxon>
        <taxon>Chitinophagaceae</taxon>
        <taxon>Taibaiella</taxon>
    </lineage>
</organism>
<gene>
    <name evidence="5" type="ORF">DN068_06900</name>
</gene>
<evidence type="ECO:0000256" key="1">
    <source>
        <dbReference type="ARBA" id="ARBA00004236"/>
    </source>
</evidence>
<comment type="caution">
    <text evidence="5">The sequence shown here is derived from an EMBL/GenBank/DDBJ whole genome shotgun (WGS) entry which is preliminary data.</text>
</comment>
<dbReference type="Proteomes" id="UP000248745">
    <property type="component" value="Unassembled WGS sequence"/>
</dbReference>
<dbReference type="InterPro" id="IPR009722">
    <property type="entry name" value="YjiK/CarP"/>
</dbReference>
<dbReference type="AlphaFoldDB" id="A0A2W2B145"/>
<proteinExistence type="predicted"/>
<protein>
    <recommendedName>
        <fullName evidence="7">SdiA-regulated family protein</fullName>
    </recommendedName>
</protein>
<dbReference type="OrthoDB" id="5292493at2"/>
<evidence type="ECO:0000256" key="3">
    <source>
        <dbReference type="ARBA" id="ARBA00023136"/>
    </source>
</evidence>
<name>A0A2W2B145_9BACT</name>
<evidence type="ECO:0000256" key="2">
    <source>
        <dbReference type="ARBA" id="ARBA00022475"/>
    </source>
</evidence>
<evidence type="ECO:0008006" key="7">
    <source>
        <dbReference type="Google" id="ProtNLM"/>
    </source>
</evidence>
<dbReference type="EMBL" id="QKTW01000010">
    <property type="protein sequence ID" value="PZF73718.1"/>
    <property type="molecule type" value="Genomic_DNA"/>
</dbReference>